<evidence type="ECO:0000313" key="3">
    <source>
        <dbReference type="Proteomes" id="UP000621454"/>
    </source>
</evidence>
<accession>A0A916X1L9</accession>
<dbReference type="AlphaFoldDB" id="A0A916X1L9"/>
<feature type="compositionally biased region" description="Basic residues" evidence="1">
    <location>
        <begin position="579"/>
        <end position="590"/>
    </location>
</feature>
<feature type="region of interest" description="Disordered" evidence="1">
    <location>
        <begin position="573"/>
        <end position="616"/>
    </location>
</feature>
<reference evidence="2" key="2">
    <citation type="submission" date="2020-09" db="EMBL/GenBank/DDBJ databases">
        <authorList>
            <person name="Sun Q."/>
            <person name="Zhou Y."/>
        </authorList>
    </citation>
    <scope>NUCLEOTIDE SEQUENCE</scope>
    <source>
        <strain evidence="2">CGMCC 1.12827</strain>
    </source>
</reference>
<dbReference type="RefSeq" id="WP_188588666.1">
    <property type="nucleotide sequence ID" value="NZ_BMGC01000050.1"/>
</dbReference>
<keyword evidence="3" id="KW-1185">Reference proteome</keyword>
<proteinExistence type="predicted"/>
<name>A0A916X1L9_9ACTN</name>
<sequence length="616" mass="67558">MTHHGNSDDGLVAKAAGLLGLAGAGQGSYRPTIKTDTVSTVAKFVDDSGVVEMIETWRDEDDPNRKVKGGRPTVVDFRTVLVLLFLLALHDEPLLMTRMSEMLRHRLNNKTLRLLGLPRDMLPDYDPDSVRRDPLYFAVRRTLRSLLDVIDPAPGTPGRRLPKPEVDKIKAARDPQTCERKQARLLTVANTLLESTLMLLPAHVLKQWHGNLCVDATPLPLWGKRGTPRKATTDFSVLCSPHSDAGFYTREADHRDDGGRRKDKSIWAHELTLAIMAANTPGSPVPFPLLVIAMTMDRPSGRVAENAMACVRSIHERGWPAGNFVGDRAYQAGSKAEKLQLPLRALGYDLVTDYRKDQLGIHATHAGANQVEGHWYCPSMPDGLVNATIDLRAGRIDEDVYADRIERRAAYLLRPKNKPDADGHVPMRCPAVGASATVACPLKPKPPKTGADGKKKTEKTALGMPTILKPPVDPPGICTNKQSTTFGPEQGAKFAQSIRYGTPEWHEHYAGPRNTIEGFNGFVKDPAYGDLADAGRRRIIGYAAQFLLAAVSVASANVRKIWTWLRKGTTEPVTLSDHRARKADRRRRKTSLADYLPAPNAPPGIGPPAERPAAAS</sequence>
<evidence type="ECO:0000256" key="1">
    <source>
        <dbReference type="SAM" id="MobiDB-lite"/>
    </source>
</evidence>
<protein>
    <submittedName>
        <fullName evidence="2">Uncharacterized protein</fullName>
    </submittedName>
</protein>
<comment type="caution">
    <text evidence="2">The sequence shown here is derived from an EMBL/GenBank/DDBJ whole genome shotgun (WGS) entry which is preliminary data.</text>
</comment>
<feature type="compositionally biased region" description="Pro residues" evidence="1">
    <location>
        <begin position="599"/>
        <end position="610"/>
    </location>
</feature>
<reference evidence="2" key="1">
    <citation type="journal article" date="2014" name="Int. J. Syst. Evol. Microbiol.">
        <title>Complete genome sequence of Corynebacterium casei LMG S-19264T (=DSM 44701T), isolated from a smear-ripened cheese.</title>
        <authorList>
            <consortium name="US DOE Joint Genome Institute (JGI-PGF)"/>
            <person name="Walter F."/>
            <person name="Albersmeier A."/>
            <person name="Kalinowski J."/>
            <person name="Ruckert C."/>
        </authorList>
    </citation>
    <scope>NUCLEOTIDE SEQUENCE</scope>
    <source>
        <strain evidence="2">CGMCC 1.12827</strain>
    </source>
</reference>
<evidence type="ECO:0000313" key="2">
    <source>
        <dbReference type="EMBL" id="GGB46647.1"/>
    </source>
</evidence>
<dbReference type="Proteomes" id="UP000621454">
    <property type="component" value="Unassembled WGS sequence"/>
</dbReference>
<organism evidence="2 3">
    <name type="scientific">Gordonia jinhuaensis</name>
    <dbReference type="NCBI Taxonomy" id="1517702"/>
    <lineage>
        <taxon>Bacteria</taxon>
        <taxon>Bacillati</taxon>
        <taxon>Actinomycetota</taxon>
        <taxon>Actinomycetes</taxon>
        <taxon>Mycobacteriales</taxon>
        <taxon>Gordoniaceae</taxon>
        <taxon>Gordonia</taxon>
    </lineage>
</organism>
<gene>
    <name evidence="2" type="ORF">GCM10011489_37420</name>
</gene>
<dbReference type="EMBL" id="BMGC01000050">
    <property type="protein sequence ID" value="GGB46647.1"/>
    <property type="molecule type" value="Genomic_DNA"/>
</dbReference>